<dbReference type="CDD" id="cd00093">
    <property type="entry name" value="HTH_XRE"/>
    <property type="match status" value="1"/>
</dbReference>
<name>A0A1M6QPN0_9FIRM</name>
<gene>
    <name evidence="3" type="ORF">SAMN02744037_01913</name>
</gene>
<dbReference type="OrthoDB" id="9815852at2"/>
<keyword evidence="1" id="KW-0238">DNA-binding</keyword>
<evidence type="ECO:0000313" key="4">
    <source>
        <dbReference type="Proteomes" id="UP000242497"/>
    </source>
</evidence>
<sequence length="110" mass="12774">MKTIGERIKELREAKGLNSKEIANILDINTSTYSKLENNKKSIGVLELRKITEYFSVSADYILGTNKPEADMVMYMKREKNMSEEDIEEVQMILSMMDEAITLFNMKKRI</sequence>
<dbReference type="SMART" id="SM00530">
    <property type="entry name" value="HTH_XRE"/>
    <property type="match status" value="1"/>
</dbReference>
<dbReference type="PANTHER" id="PTHR46558">
    <property type="entry name" value="TRACRIPTIONAL REGULATORY PROTEIN-RELATED-RELATED"/>
    <property type="match status" value="1"/>
</dbReference>
<accession>A0A1M6QPN0</accession>
<dbReference type="SUPFAM" id="SSF47413">
    <property type="entry name" value="lambda repressor-like DNA-binding domains"/>
    <property type="match status" value="1"/>
</dbReference>
<dbReference type="Proteomes" id="UP000242497">
    <property type="component" value="Unassembled WGS sequence"/>
</dbReference>
<dbReference type="AlphaFoldDB" id="A0A1M6QPN0"/>
<keyword evidence="4" id="KW-1185">Reference proteome</keyword>
<dbReference type="PANTHER" id="PTHR46558:SF11">
    <property type="entry name" value="HTH-TYPE TRANSCRIPTIONAL REGULATOR XRE"/>
    <property type="match status" value="1"/>
</dbReference>
<evidence type="ECO:0000313" key="3">
    <source>
        <dbReference type="EMBL" id="SHK22249.1"/>
    </source>
</evidence>
<protein>
    <submittedName>
        <fullName evidence="3">Helix-turn-helix domain-containing protein</fullName>
    </submittedName>
</protein>
<dbReference type="GO" id="GO:0003677">
    <property type="term" value="F:DNA binding"/>
    <property type="evidence" value="ECO:0007669"/>
    <property type="project" value="UniProtKB-KW"/>
</dbReference>
<reference evidence="4" key="1">
    <citation type="submission" date="2016-11" db="EMBL/GenBank/DDBJ databases">
        <authorList>
            <person name="Varghese N."/>
            <person name="Submissions S."/>
        </authorList>
    </citation>
    <scope>NUCLEOTIDE SEQUENCE [LARGE SCALE GENOMIC DNA]</scope>
    <source>
        <strain evidence="4">DSM 15518</strain>
    </source>
</reference>
<dbReference type="Gene3D" id="1.10.260.40">
    <property type="entry name" value="lambda repressor-like DNA-binding domains"/>
    <property type="match status" value="1"/>
</dbReference>
<dbReference type="InterPro" id="IPR001387">
    <property type="entry name" value="Cro/C1-type_HTH"/>
</dbReference>
<evidence type="ECO:0000259" key="2">
    <source>
        <dbReference type="PROSITE" id="PS50943"/>
    </source>
</evidence>
<evidence type="ECO:0000256" key="1">
    <source>
        <dbReference type="ARBA" id="ARBA00023125"/>
    </source>
</evidence>
<feature type="domain" description="HTH cro/C1-type" evidence="2">
    <location>
        <begin position="8"/>
        <end position="62"/>
    </location>
</feature>
<proteinExistence type="predicted"/>
<dbReference type="EMBL" id="FRAE01000045">
    <property type="protein sequence ID" value="SHK22249.1"/>
    <property type="molecule type" value="Genomic_DNA"/>
</dbReference>
<dbReference type="RefSeq" id="WP_072889415.1">
    <property type="nucleotide sequence ID" value="NZ_FRAE01000045.1"/>
</dbReference>
<organism evidence="3 4">
    <name type="scientific">Tepidibacter formicigenes DSM 15518</name>
    <dbReference type="NCBI Taxonomy" id="1123349"/>
    <lineage>
        <taxon>Bacteria</taxon>
        <taxon>Bacillati</taxon>
        <taxon>Bacillota</taxon>
        <taxon>Clostridia</taxon>
        <taxon>Peptostreptococcales</taxon>
        <taxon>Peptostreptococcaceae</taxon>
        <taxon>Tepidibacter</taxon>
    </lineage>
</organism>
<dbReference type="Pfam" id="PF12844">
    <property type="entry name" value="HTH_19"/>
    <property type="match status" value="1"/>
</dbReference>
<dbReference type="STRING" id="1123349.SAMN02744037_01913"/>
<dbReference type="PROSITE" id="PS50943">
    <property type="entry name" value="HTH_CROC1"/>
    <property type="match status" value="1"/>
</dbReference>
<dbReference type="InterPro" id="IPR010982">
    <property type="entry name" value="Lambda_DNA-bd_dom_sf"/>
</dbReference>